<keyword evidence="6 12" id="KW-1133">Transmembrane helix</keyword>
<dbReference type="GO" id="GO:0034703">
    <property type="term" value="C:cation channel complex"/>
    <property type="evidence" value="ECO:0007669"/>
    <property type="project" value="UniProtKB-ARBA"/>
</dbReference>
<dbReference type="PROSITE" id="PS50297">
    <property type="entry name" value="ANK_REP_REGION"/>
    <property type="match status" value="1"/>
</dbReference>
<dbReference type="Gene3D" id="1.25.40.20">
    <property type="entry name" value="Ankyrin repeat-containing domain"/>
    <property type="match status" value="1"/>
</dbReference>
<evidence type="ECO:0000256" key="4">
    <source>
        <dbReference type="ARBA" id="ARBA00022692"/>
    </source>
</evidence>
<evidence type="ECO:0000256" key="10">
    <source>
        <dbReference type="ARBA" id="ARBA00023303"/>
    </source>
</evidence>
<keyword evidence="5" id="KW-0677">Repeat</keyword>
<evidence type="ECO:0000256" key="2">
    <source>
        <dbReference type="ARBA" id="ARBA00022448"/>
    </source>
</evidence>
<dbReference type="PROSITE" id="PS50088">
    <property type="entry name" value="ANK_REPEAT"/>
    <property type="match status" value="1"/>
</dbReference>
<feature type="transmembrane region" description="Helical" evidence="12">
    <location>
        <begin position="547"/>
        <end position="567"/>
    </location>
</feature>
<evidence type="ECO:0000256" key="1">
    <source>
        <dbReference type="ARBA" id="ARBA00004141"/>
    </source>
</evidence>
<dbReference type="GO" id="GO:0005216">
    <property type="term" value="F:monoatomic ion channel activity"/>
    <property type="evidence" value="ECO:0007669"/>
    <property type="project" value="InterPro"/>
</dbReference>
<evidence type="ECO:0000259" key="13">
    <source>
        <dbReference type="Pfam" id="PF00520"/>
    </source>
</evidence>
<keyword evidence="9 12" id="KW-0472">Membrane</keyword>
<evidence type="ECO:0000256" key="3">
    <source>
        <dbReference type="ARBA" id="ARBA00022606"/>
    </source>
</evidence>
<dbReference type="OrthoDB" id="7784786at2759"/>
<gene>
    <name evidence="14" type="primary">pain_4</name>
    <name evidence="14" type="ORF">Bhyg_07805</name>
</gene>
<evidence type="ECO:0000313" key="14">
    <source>
        <dbReference type="EMBL" id="KAJ6642849.1"/>
    </source>
</evidence>
<keyword evidence="7 11" id="KW-0040">ANK repeat</keyword>
<evidence type="ECO:0000256" key="12">
    <source>
        <dbReference type="SAM" id="Phobius"/>
    </source>
</evidence>
<evidence type="ECO:0000256" key="8">
    <source>
        <dbReference type="ARBA" id="ARBA00023065"/>
    </source>
</evidence>
<feature type="transmembrane region" description="Helical" evidence="12">
    <location>
        <begin position="480"/>
        <end position="498"/>
    </location>
</feature>
<sequence>MDNSRSEFDLVQELKELRSKLFVIDSDVEHSLNDESIILVDRLTRNAQLPSISSGDVKYWDRDRLLFCLVCDNQKAFSKGLKLIASKKPSEIATFNDEIKGFKDGESDTEQEIDDIESLDGWRGVSLIKVAVLRELNVAIGQLASLNSEINSSAIHLIYELGRWECLRFLLEKRKSKKWKPVKLTDFLTFLIKAQTFDKDFRTSANKDCDFGKCVDLLFKHAEYEINEQNDDNYSALHLAVVYDKTNIILDLLQSGAYIGILDKVDRPAIWNISPKTLEDYFDSCIEDDDVFVFNFENLIAPSADHPNDMVAIEYMSNFSDLKYLLEHPLIASFLFIKWNRLALIFYLDFLFYFILALTIACTSLYFIRNPFDHIVKMSIFTAVFILYECLRRSLQFIFCSPHRRRSFETYLNIVLTILVAVLLVLFVLAVAFDGPSSTLAAVCIILITYEFFNLAGTFWHFSIYSEMFIAVAKSSIKSLQLYAIFLPAFSLLFYILLSDKSYIIPREENEMNLNKFSSLGATVLKTFVMSAGEYDVINVNFNVNPISVYIFIGFVFLISIVFMNLLNGLAVSDTHKIQLKAELTSFKRRCQVLARYEGILSNKHHWFRSRYHGMWTICKRFTQFNTFVYQDKRIFIESDGSREVY</sequence>
<accession>A0A9Q0N569</accession>
<name>A0A9Q0N569_9DIPT</name>
<feature type="domain" description="Ion transport" evidence="13">
    <location>
        <begin position="350"/>
        <end position="581"/>
    </location>
</feature>
<dbReference type="InterPro" id="IPR052076">
    <property type="entry name" value="TRP_cation_channel"/>
</dbReference>
<feature type="repeat" description="ANK" evidence="11">
    <location>
        <begin position="232"/>
        <end position="264"/>
    </location>
</feature>
<feature type="non-terminal residue" evidence="14">
    <location>
        <position position="1"/>
    </location>
</feature>
<dbReference type="InterPro" id="IPR002110">
    <property type="entry name" value="Ankyrin_rpt"/>
</dbReference>
<protein>
    <submittedName>
        <fullName evidence="14">Transient receptor potential cation channel protein painless</fullName>
    </submittedName>
</protein>
<dbReference type="Gene3D" id="1.10.287.70">
    <property type="match status" value="1"/>
</dbReference>
<organism evidence="14 15">
    <name type="scientific">Pseudolycoriella hygida</name>
    <dbReference type="NCBI Taxonomy" id="35572"/>
    <lineage>
        <taxon>Eukaryota</taxon>
        <taxon>Metazoa</taxon>
        <taxon>Ecdysozoa</taxon>
        <taxon>Arthropoda</taxon>
        <taxon>Hexapoda</taxon>
        <taxon>Insecta</taxon>
        <taxon>Pterygota</taxon>
        <taxon>Neoptera</taxon>
        <taxon>Endopterygota</taxon>
        <taxon>Diptera</taxon>
        <taxon>Nematocera</taxon>
        <taxon>Sciaroidea</taxon>
        <taxon>Sciaridae</taxon>
        <taxon>Pseudolycoriella</taxon>
    </lineage>
</organism>
<comment type="caution">
    <text evidence="14">The sequence shown here is derived from an EMBL/GenBank/DDBJ whole genome shotgun (WGS) entry which is preliminary data.</text>
</comment>
<feature type="transmembrane region" description="Helical" evidence="12">
    <location>
        <begin position="411"/>
        <end position="433"/>
    </location>
</feature>
<keyword evidence="3" id="KW-0716">Sensory transduction</keyword>
<comment type="subcellular location">
    <subcellularLocation>
        <location evidence="1">Membrane</location>
        <topology evidence="1">Multi-pass membrane protein</topology>
    </subcellularLocation>
</comment>
<keyword evidence="15" id="KW-1185">Reference proteome</keyword>
<evidence type="ECO:0000256" key="6">
    <source>
        <dbReference type="ARBA" id="ARBA00022989"/>
    </source>
</evidence>
<dbReference type="PANTHER" id="PTHR47143:SF4">
    <property type="entry name" value="TRANSIENT RECEPTOR POTENTIAL CATION CHANNEL PROTEIN PAINLESS"/>
    <property type="match status" value="1"/>
</dbReference>
<keyword evidence="10" id="KW-0407">Ion channel</keyword>
<feature type="transmembrane region" description="Helical" evidence="12">
    <location>
        <begin position="439"/>
        <end position="460"/>
    </location>
</feature>
<feature type="transmembrane region" description="Helical" evidence="12">
    <location>
        <begin position="344"/>
        <end position="368"/>
    </location>
</feature>
<dbReference type="Proteomes" id="UP001151699">
    <property type="component" value="Chromosome B"/>
</dbReference>
<dbReference type="EMBL" id="WJQU01000002">
    <property type="protein sequence ID" value="KAJ6642849.1"/>
    <property type="molecule type" value="Genomic_DNA"/>
</dbReference>
<evidence type="ECO:0000256" key="5">
    <source>
        <dbReference type="ARBA" id="ARBA00022737"/>
    </source>
</evidence>
<evidence type="ECO:0000313" key="15">
    <source>
        <dbReference type="Proteomes" id="UP001151699"/>
    </source>
</evidence>
<keyword evidence="8" id="KW-0406">Ion transport</keyword>
<evidence type="ECO:0000256" key="11">
    <source>
        <dbReference type="PROSITE-ProRule" id="PRU00023"/>
    </source>
</evidence>
<evidence type="ECO:0000256" key="9">
    <source>
        <dbReference type="ARBA" id="ARBA00023136"/>
    </source>
</evidence>
<reference evidence="14" key="1">
    <citation type="submission" date="2022-07" db="EMBL/GenBank/DDBJ databases">
        <authorList>
            <person name="Trinca V."/>
            <person name="Uliana J.V.C."/>
            <person name="Torres T.T."/>
            <person name="Ward R.J."/>
            <person name="Monesi N."/>
        </authorList>
    </citation>
    <scope>NUCLEOTIDE SEQUENCE</scope>
    <source>
        <strain evidence="14">HSMRA1968</strain>
        <tissue evidence="14">Whole embryos</tissue>
    </source>
</reference>
<keyword evidence="2" id="KW-0813">Transport</keyword>
<dbReference type="InterPro" id="IPR005821">
    <property type="entry name" value="Ion_trans_dom"/>
</dbReference>
<evidence type="ECO:0000256" key="7">
    <source>
        <dbReference type="ARBA" id="ARBA00023043"/>
    </source>
</evidence>
<dbReference type="SUPFAM" id="SSF48403">
    <property type="entry name" value="Ankyrin repeat"/>
    <property type="match status" value="1"/>
</dbReference>
<proteinExistence type="predicted"/>
<keyword evidence="4 12" id="KW-0812">Transmembrane</keyword>
<dbReference type="Pfam" id="PF00520">
    <property type="entry name" value="Ion_trans"/>
    <property type="match status" value="1"/>
</dbReference>
<keyword evidence="14" id="KW-0675">Receptor</keyword>
<dbReference type="InterPro" id="IPR036770">
    <property type="entry name" value="Ankyrin_rpt-contain_sf"/>
</dbReference>
<dbReference type="AlphaFoldDB" id="A0A9Q0N569"/>
<dbReference type="PANTHER" id="PTHR47143">
    <property type="entry name" value="TRANSIENT RECEPTOR POTENTIAL CATION CHANNEL PROTEIN PAINLESS"/>
    <property type="match status" value="1"/>
</dbReference>